<sequence length="900" mass="102782">MATMISESEKIDCYSDHKMQRIRENLDVSWLATKRRVSRVPQNENLNQVSQEKQKNNVLCKKRRMNQEYGLSESKKASRKPRTVENKKRSFKDEDSEDELDLDAEEMALIRIREHGRSRRLGCAMNKRSPKKESKKTASVNNYCSSSSSSTCSSSSITSNSGLRSDGNTCGRRNIRNVKARESERIKCHQCMKNDRKVVVPCTKCISKVYCVQCIKQWYPEMSETDVAELCPFCRRNCNCSVCLHTSGLIKTSKKNMADCKKVAHLHYLMESVLPFLSQICEEQTQETQIEAIIQGVHNSKVNISGTLCGNDERVYCNHCATSIIDLHRSCPNCSYELCLTCCQELRERKLLGRTEMKFRYINRGYSYMHGGDPLPESCLPQTPDDYVEPSVRWNANDDGSISCPPAEMGGCGEFVLELKHILPDGWISCLEKETINSMQILNTKLMNLNRNSTETGTKMLHKAASREGSDDNFLYCPDLTNIQEEEELSHFQKHWVKGEPIIVRNVLEKATGLSWEPMVMWRALCKNVDSAISSKMSEVKAIDCLASCEVEISTREFFQGYTEGRRYDNFWPEILKLKDWPPSDKFEDLLPRHCDEFISALPFQEYSDPRAGFLNLAAKFPSGVLKPDLGPKTYIAYGVVEELGRGDSVTKLHCDMSDAVNILMHTADMVLTEEQCSAVERLKMEHRKQDLKEHLTQELGEGSSNNNKENTDISEIKGDFGISRDENEGTTFPHLPLDSIVEESGGALWDIFRREDVPKLEAYLKKHSKEFRHTFCSPVEQVIHPIHDQCFYLTSDHKRKLKEEFGIEPWTFEQRLGEAVFIPAGCPHQVRNLKSCTKVAVDFVSPENVQECLRLTKEFRLLPKNHRAREDKLEIKKIILYAVEQAIQDAKSLLAAAPN</sequence>
<evidence type="ECO:0000313" key="2">
    <source>
        <dbReference type="Proteomes" id="UP001164539"/>
    </source>
</evidence>
<dbReference type="Proteomes" id="UP001164539">
    <property type="component" value="Chromosome 13"/>
</dbReference>
<name>A0ACC1X191_MELAZ</name>
<reference evidence="1 2" key="1">
    <citation type="journal article" date="2023" name="Science">
        <title>Complex scaffold remodeling in plant triterpene biosynthesis.</title>
        <authorList>
            <person name="De La Pena R."/>
            <person name="Hodgson H."/>
            <person name="Liu J.C."/>
            <person name="Stephenson M.J."/>
            <person name="Martin A.C."/>
            <person name="Owen C."/>
            <person name="Harkess A."/>
            <person name="Leebens-Mack J."/>
            <person name="Jimenez L.E."/>
            <person name="Osbourn A."/>
            <person name="Sattely E.S."/>
        </authorList>
    </citation>
    <scope>NUCLEOTIDE SEQUENCE [LARGE SCALE GENOMIC DNA]</scope>
    <source>
        <strain evidence="2">cv. JPN11</strain>
        <tissue evidence="1">Leaf</tissue>
    </source>
</reference>
<organism evidence="1 2">
    <name type="scientific">Melia azedarach</name>
    <name type="common">Chinaberry tree</name>
    <dbReference type="NCBI Taxonomy" id="155640"/>
    <lineage>
        <taxon>Eukaryota</taxon>
        <taxon>Viridiplantae</taxon>
        <taxon>Streptophyta</taxon>
        <taxon>Embryophyta</taxon>
        <taxon>Tracheophyta</taxon>
        <taxon>Spermatophyta</taxon>
        <taxon>Magnoliopsida</taxon>
        <taxon>eudicotyledons</taxon>
        <taxon>Gunneridae</taxon>
        <taxon>Pentapetalae</taxon>
        <taxon>rosids</taxon>
        <taxon>malvids</taxon>
        <taxon>Sapindales</taxon>
        <taxon>Meliaceae</taxon>
        <taxon>Melia</taxon>
    </lineage>
</organism>
<accession>A0ACC1X191</accession>
<comment type="caution">
    <text evidence="1">The sequence shown here is derived from an EMBL/GenBank/DDBJ whole genome shotgun (WGS) entry which is preliminary data.</text>
</comment>
<proteinExistence type="predicted"/>
<keyword evidence="2" id="KW-1185">Reference proteome</keyword>
<evidence type="ECO:0000313" key="1">
    <source>
        <dbReference type="EMBL" id="KAJ4703965.1"/>
    </source>
</evidence>
<dbReference type="EMBL" id="CM051406">
    <property type="protein sequence ID" value="KAJ4703965.1"/>
    <property type="molecule type" value="Genomic_DNA"/>
</dbReference>
<gene>
    <name evidence="1" type="ORF">OWV82_023796</name>
</gene>
<protein>
    <submittedName>
        <fullName evidence="1">Lysine-specific demethylase JMJ25-like</fullName>
    </submittedName>
</protein>